<dbReference type="PANTHER" id="PTHR35441:SF2">
    <property type="entry name" value="CIRCADIAN-ASSOCIATED TRANSCRIPTIONAL REPRESSOR"/>
    <property type="match status" value="1"/>
</dbReference>
<evidence type="ECO:0000256" key="1">
    <source>
        <dbReference type="SAM" id="MobiDB-lite"/>
    </source>
</evidence>
<dbReference type="GO" id="GO:0032922">
    <property type="term" value="P:circadian regulation of gene expression"/>
    <property type="evidence" value="ECO:0007669"/>
    <property type="project" value="InterPro"/>
</dbReference>
<dbReference type="GO" id="GO:0045892">
    <property type="term" value="P:negative regulation of DNA-templated transcription"/>
    <property type="evidence" value="ECO:0007669"/>
    <property type="project" value="TreeGrafter"/>
</dbReference>
<keyword evidence="3" id="KW-1185">Reference proteome</keyword>
<evidence type="ECO:0008006" key="4">
    <source>
        <dbReference type="Google" id="ProtNLM"/>
    </source>
</evidence>
<feature type="compositionally biased region" description="Basic and acidic residues" evidence="1">
    <location>
        <begin position="110"/>
        <end position="119"/>
    </location>
</feature>
<comment type="caution">
    <text evidence="2">The sequence shown here is derived from an EMBL/GenBank/DDBJ whole genome shotgun (WGS) entry which is preliminary data.</text>
</comment>
<dbReference type="Pfam" id="PF15673">
    <property type="entry name" value="Ciart"/>
    <property type="match status" value="1"/>
</dbReference>
<name>A0A8T2PIR1_9TELE</name>
<dbReference type="EMBL" id="JAFBMS010000005">
    <property type="protein sequence ID" value="KAG9352080.1"/>
    <property type="molecule type" value="Genomic_DNA"/>
</dbReference>
<sequence>MTASDSDCSIDWLASDDEDSGESVAGGDRGEDSDCGRRPSPGAGSTSLSPQPSGGSRGGQAQESEGGSDDSNEAGAWDRLAGKQEPQVPSAWRPSPCMVGQKRPRCQGPLEHRGRQEKDGEVERDKLFAHKCRELQCYVHPLASILNGLQSGRYRERLSSFQESVAMDRIRRILGVLQNPCAGERYINIILKVEVMLKTWFPNVKPGDQEAGDRAQEATPSKRQKVSPVTTALPVCASVPVSLSGQLASEEGQRAGEAARPGMHSATSLKWLHTSPICSPTVEPGASLRQRATPGGRGVTQDNSVSSSTDPAPDNPHPPKAPKACPPQPPPPPPPQSRPPSGKISAPCLERLLKSTESIVSRRGVGGAVESGSQSLML</sequence>
<feature type="compositionally biased region" description="Pro residues" evidence="1">
    <location>
        <begin position="313"/>
        <end position="338"/>
    </location>
</feature>
<evidence type="ECO:0000313" key="3">
    <source>
        <dbReference type="Proteomes" id="UP000824540"/>
    </source>
</evidence>
<dbReference type="Proteomes" id="UP000824540">
    <property type="component" value="Unassembled WGS sequence"/>
</dbReference>
<reference evidence="2" key="1">
    <citation type="thesis" date="2021" institute="BYU ScholarsArchive" country="Provo, UT, USA">
        <title>Applications of and Algorithms for Genome Assembly and Genomic Analyses with an Emphasis on Marine Teleosts.</title>
        <authorList>
            <person name="Pickett B.D."/>
        </authorList>
    </citation>
    <scope>NUCLEOTIDE SEQUENCE</scope>
    <source>
        <strain evidence="2">HI-2016</strain>
    </source>
</reference>
<feature type="compositionally biased region" description="Polar residues" evidence="1">
    <location>
        <begin position="300"/>
        <end position="309"/>
    </location>
</feature>
<dbReference type="InterPro" id="IPR031373">
    <property type="entry name" value="Ciart"/>
</dbReference>
<feature type="region of interest" description="Disordered" evidence="1">
    <location>
        <begin position="280"/>
        <end position="347"/>
    </location>
</feature>
<gene>
    <name evidence="2" type="ORF">JZ751_020493</name>
</gene>
<feature type="region of interest" description="Disordered" evidence="1">
    <location>
        <begin position="204"/>
        <end position="229"/>
    </location>
</feature>
<evidence type="ECO:0000313" key="2">
    <source>
        <dbReference type="EMBL" id="KAG9352080.1"/>
    </source>
</evidence>
<accession>A0A8T2PIR1</accession>
<dbReference type="OrthoDB" id="9949430at2759"/>
<feature type="compositionally biased region" description="Basic and acidic residues" evidence="1">
    <location>
        <begin position="207"/>
        <end position="216"/>
    </location>
</feature>
<feature type="compositionally biased region" description="Basic and acidic residues" evidence="1">
    <location>
        <begin position="28"/>
        <end position="37"/>
    </location>
</feature>
<dbReference type="GO" id="GO:0005634">
    <property type="term" value="C:nucleus"/>
    <property type="evidence" value="ECO:0007669"/>
    <property type="project" value="TreeGrafter"/>
</dbReference>
<proteinExistence type="predicted"/>
<dbReference type="AlphaFoldDB" id="A0A8T2PIR1"/>
<dbReference type="PANTHER" id="PTHR35441">
    <property type="entry name" value="CIRCADIAN-ASSOCIATED TRANSCRIPTIONAL REPRESSOR"/>
    <property type="match status" value="1"/>
</dbReference>
<organism evidence="2 3">
    <name type="scientific">Albula glossodonta</name>
    <name type="common">roundjaw bonefish</name>
    <dbReference type="NCBI Taxonomy" id="121402"/>
    <lineage>
        <taxon>Eukaryota</taxon>
        <taxon>Metazoa</taxon>
        <taxon>Chordata</taxon>
        <taxon>Craniata</taxon>
        <taxon>Vertebrata</taxon>
        <taxon>Euteleostomi</taxon>
        <taxon>Actinopterygii</taxon>
        <taxon>Neopterygii</taxon>
        <taxon>Teleostei</taxon>
        <taxon>Albuliformes</taxon>
        <taxon>Albulidae</taxon>
        <taxon>Albula</taxon>
    </lineage>
</organism>
<protein>
    <recommendedName>
        <fullName evidence="4">Circadian-associated transcriptional repressor</fullName>
    </recommendedName>
</protein>
<dbReference type="GO" id="GO:0000978">
    <property type="term" value="F:RNA polymerase II cis-regulatory region sequence-specific DNA binding"/>
    <property type="evidence" value="ECO:0007669"/>
    <property type="project" value="TreeGrafter"/>
</dbReference>
<feature type="region of interest" description="Disordered" evidence="1">
    <location>
        <begin position="1"/>
        <end position="119"/>
    </location>
</feature>